<accession>A0ABQ9UEF6</accession>
<dbReference type="EMBL" id="JASSZA010000013">
    <property type="protein sequence ID" value="KAK2095390.1"/>
    <property type="molecule type" value="Genomic_DNA"/>
</dbReference>
<gene>
    <name evidence="1" type="ORF">P7K49_026806</name>
</gene>
<proteinExistence type="predicted"/>
<sequence length="54" mass="6081">MTRPDSDAWDLYDILDFCKGLLDLSRTGTPDSSNMVSIIASICLDNPRNFLYPL</sequence>
<evidence type="ECO:0000313" key="1">
    <source>
        <dbReference type="EMBL" id="KAK2095390.1"/>
    </source>
</evidence>
<protein>
    <submittedName>
        <fullName evidence="1">Uncharacterized protein</fullName>
    </submittedName>
</protein>
<feature type="non-terminal residue" evidence="1">
    <location>
        <position position="54"/>
    </location>
</feature>
<reference evidence="1 2" key="1">
    <citation type="submission" date="2023-05" db="EMBL/GenBank/DDBJ databases">
        <title>B98-5 Cell Line De Novo Hybrid Assembly: An Optical Mapping Approach.</title>
        <authorList>
            <person name="Kananen K."/>
            <person name="Auerbach J.A."/>
            <person name="Kautto E."/>
            <person name="Blachly J.S."/>
        </authorList>
    </citation>
    <scope>NUCLEOTIDE SEQUENCE [LARGE SCALE GENOMIC DNA]</scope>
    <source>
        <strain evidence="1">B95-8</strain>
        <tissue evidence="1">Cell line</tissue>
    </source>
</reference>
<name>A0ABQ9UEF6_SAGOE</name>
<comment type="caution">
    <text evidence="1">The sequence shown here is derived from an EMBL/GenBank/DDBJ whole genome shotgun (WGS) entry which is preliminary data.</text>
</comment>
<dbReference type="Proteomes" id="UP001266305">
    <property type="component" value="Unassembled WGS sequence"/>
</dbReference>
<evidence type="ECO:0000313" key="2">
    <source>
        <dbReference type="Proteomes" id="UP001266305"/>
    </source>
</evidence>
<organism evidence="1 2">
    <name type="scientific">Saguinus oedipus</name>
    <name type="common">Cotton-top tamarin</name>
    <name type="synonym">Oedipomidas oedipus</name>
    <dbReference type="NCBI Taxonomy" id="9490"/>
    <lineage>
        <taxon>Eukaryota</taxon>
        <taxon>Metazoa</taxon>
        <taxon>Chordata</taxon>
        <taxon>Craniata</taxon>
        <taxon>Vertebrata</taxon>
        <taxon>Euteleostomi</taxon>
        <taxon>Mammalia</taxon>
        <taxon>Eutheria</taxon>
        <taxon>Euarchontoglires</taxon>
        <taxon>Primates</taxon>
        <taxon>Haplorrhini</taxon>
        <taxon>Platyrrhini</taxon>
        <taxon>Cebidae</taxon>
        <taxon>Callitrichinae</taxon>
        <taxon>Saguinus</taxon>
    </lineage>
</organism>
<keyword evidence="2" id="KW-1185">Reference proteome</keyword>